<name>A0A238YWK4_9BACT</name>
<dbReference type="RefSeq" id="WP_089322955.1">
    <property type="nucleotide sequence ID" value="NZ_FZOB01000005.1"/>
</dbReference>
<dbReference type="EMBL" id="FZOB01000005">
    <property type="protein sequence ID" value="SNR75515.1"/>
    <property type="molecule type" value="Genomic_DNA"/>
</dbReference>
<proteinExistence type="predicted"/>
<evidence type="ECO:0000313" key="2">
    <source>
        <dbReference type="Proteomes" id="UP000198405"/>
    </source>
</evidence>
<accession>A0A238YWK4</accession>
<organism evidence="1 2">
    <name type="scientific">Desulfurobacterium atlanticum</name>
    <dbReference type="NCBI Taxonomy" id="240169"/>
    <lineage>
        <taxon>Bacteria</taxon>
        <taxon>Pseudomonadati</taxon>
        <taxon>Aquificota</taxon>
        <taxon>Aquificia</taxon>
        <taxon>Desulfurobacteriales</taxon>
        <taxon>Desulfurobacteriaceae</taxon>
        <taxon>Desulfurobacterium</taxon>
    </lineage>
</organism>
<dbReference type="Gene3D" id="2.40.160.20">
    <property type="match status" value="1"/>
</dbReference>
<reference evidence="2" key="1">
    <citation type="submission" date="2017-06" db="EMBL/GenBank/DDBJ databases">
        <authorList>
            <person name="Varghese N."/>
            <person name="Submissions S."/>
        </authorList>
    </citation>
    <scope>NUCLEOTIDE SEQUENCE [LARGE SCALE GENOMIC DNA]</scope>
    <source>
        <strain evidence="2">DSM 15668</strain>
    </source>
</reference>
<dbReference type="AlphaFoldDB" id="A0A238YWK4"/>
<evidence type="ECO:0000313" key="1">
    <source>
        <dbReference type="EMBL" id="SNR75515.1"/>
    </source>
</evidence>
<gene>
    <name evidence="1" type="ORF">SAMN06265340_10566</name>
</gene>
<protein>
    <submittedName>
        <fullName evidence="1">Uncharacterized protein</fullName>
    </submittedName>
</protein>
<keyword evidence="2" id="KW-1185">Reference proteome</keyword>
<dbReference type="Proteomes" id="UP000198405">
    <property type="component" value="Unassembled WGS sequence"/>
</dbReference>
<sequence length="303" mass="34715">MKKTILFWIIFFLMFPLNSYSEISASAGYWLMTWEQSDKPDTEVVKSTIYHTFKIDNLMAREISLAGKWKFIKLSLKYLSTDEETVKNTTKAEKLFGKLGIDFNEFSSTITYIKGTTNGIAEGYDTQTQNRSYIDFSTSIYIYSIEFSSEKLLNNNIKIGFQNIKYQLPQTFYILNNNQIILQAVESAMEWDASFLTVGFSNINSNNLFFLSISAGYGLNVNVSGKYSIDPSGYGVYLKGKTAFFYKGEAGINYKVTKHIYLNSGYRYTKYTFETEKDTSSLNIYAKATSTLFGPYLKLKILF</sequence>